<evidence type="ECO:0000313" key="3">
    <source>
        <dbReference type="EMBL" id="KIY66973.1"/>
    </source>
</evidence>
<dbReference type="OrthoDB" id="2906724at2759"/>
<gene>
    <name evidence="3" type="ORF">CYLTODRAFT_411449</name>
</gene>
<feature type="compositionally biased region" description="Polar residues" evidence="1">
    <location>
        <begin position="39"/>
        <end position="50"/>
    </location>
</feature>
<evidence type="ECO:0000313" key="4">
    <source>
        <dbReference type="Proteomes" id="UP000054007"/>
    </source>
</evidence>
<reference evidence="3 4" key="1">
    <citation type="journal article" date="2015" name="Fungal Genet. Biol.">
        <title>Evolution of novel wood decay mechanisms in Agaricales revealed by the genome sequences of Fistulina hepatica and Cylindrobasidium torrendii.</title>
        <authorList>
            <person name="Floudas D."/>
            <person name="Held B.W."/>
            <person name="Riley R."/>
            <person name="Nagy L.G."/>
            <person name="Koehler G."/>
            <person name="Ransdell A.S."/>
            <person name="Younus H."/>
            <person name="Chow J."/>
            <person name="Chiniquy J."/>
            <person name="Lipzen A."/>
            <person name="Tritt A."/>
            <person name="Sun H."/>
            <person name="Haridas S."/>
            <person name="LaButti K."/>
            <person name="Ohm R.A."/>
            <person name="Kues U."/>
            <person name="Blanchette R.A."/>
            <person name="Grigoriev I.V."/>
            <person name="Minto R.E."/>
            <person name="Hibbett D.S."/>
        </authorList>
    </citation>
    <scope>NUCLEOTIDE SEQUENCE [LARGE SCALE GENOMIC DNA]</scope>
    <source>
        <strain evidence="3 4">FP15055 ss-10</strain>
    </source>
</reference>
<dbReference type="EMBL" id="KN880538">
    <property type="protein sequence ID" value="KIY66973.1"/>
    <property type="molecule type" value="Genomic_DNA"/>
</dbReference>
<feature type="region of interest" description="Disordered" evidence="1">
    <location>
        <begin position="1"/>
        <end position="72"/>
    </location>
</feature>
<evidence type="ECO:0000256" key="1">
    <source>
        <dbReference type="SAM" id="MobiDB-lite"/>
    </source>
</evidence>
<organism evidence="3 4">
    <name type="scientific">Cylindrobasidium torrendii FP15055 ss-10</name>
    <dbReference type="NCBI Taxonomy" id="1314674"/>
    <lineage>
        <taxon>Eukaryota</taxon>
        <taxon>Fungi</taxon>
        <taxon>Dikarya</taxon>
        <taxon>Basidiomycota</taxon>
        <taxon>Agaricomycotina</taxon>
        <taxon>Agaricomycetes</taxon>
        <taxon>Agaricomycetidae</taxon>
        <taxon>Agaricales</taxon>
        <taxon>Marasmiineae</taxon>
        <taxon>Physalacriaceae</taxon>
        <taxon>Cylindrobasidium</taxon>
    </lineage>
</organism>
<feature type="compositionally biased region" description="Low complexity" evidence="1">
    <location>
        <begin position="18"/>
        <end position="28"/>
    </location>
</feature>
<name>A0A0D7B8T1_9AGAR</name>
<accession>A0A0D7B8T1</accession>
<sequence length="325" mass="36122">MHKLNPILKNRRLNPEKSSSSGASSAHSTPAHIPLPLSPIQQEQQTPSHSSRNEKGHRRRHSKDKDAVKSPVPVVEILASPPAVQNVVSIETWESGTQVLYITQSCMSPQKTVELLSPPPTKAAQRMVAAAAKESHCKTSRKRKVRYFLDNDLQSTSVESPMKRCSPSVTGVTIEDDLSVHRHLRWSLLEAPSPKTVSFSSLAPLPVQAQLERPAFISKVKSIRIHIHSAFPRAIIDLSGNATVLDVLRAIHARFQEPLSTRVYDQLDDAQREEVCIAYEQRVGGDRSQNFANVDVLTDFTSFNGLEVFGAQDGVVDCFLQLMRW</sequence>
<dbReference type="AlphaFoldDB" id="A0A0D7B8T1"/>
<proteinExistence type="predicted"/>
<feature type="domain" description="DUF6699" evidence="2">
    <location>
        <begin position="184"/>
        <end position="308"/>
    </location>
</feature>
<evidence type="ECO:0000259" key="2">
    <source>
        <dbReference type="Pfam" id="PF20415"/>
    </source>
</evidence>
<keyword evidence="4" id="KW-1185">Reference proteome</keyword>
<dbReference type="InterPro" id="IPR046522">
    <property type="entry name" value="DUF6699"/>
</dbReference>
<protein>
    <recommendedName>
        <fullName evidence="2">DUF6699 domain-containing protein</fullName>
    </recommendedName>
</protein>
<dbReference type="Proteomes" id="UP000054007">
    <property type="component" value="Unassembled WGS sequence"/>
</dbReference>
<dbReference type="Pfam" id="PF20415">
    <property type="entry name" value="DUF6699"/>
    <property type="match status" value="1"/>
</dbReference>